<reference evidence="2" key="1">
    <citation type="submission" date="2022-06" db="EMBL/GenBank/DDBJ databases">
        <authorList>
            <consortium name="SYNGENTA / RWTH Aachen University"/>
        </authorList>
    </citation>
    <scope>NUCLEOTIDE SEQUENCE</scope>
</reference>
<comment type="similarity">
    <text evidence="1">Belongs to the UPF0538 family.</text>
</comment>
<dbReference type="PANTHER" id="PTHR18444">
    <property type="entry name" value="UPF0538 FAMILY MEMBER"/>
    <property type="match status" value="1"/>
</dbReference>
<organism evidence="2 3">
    <name type="scientific">Phakopsora pachyrhizi</name>
    <name type="common">Asian soybean rust disease fungus</name>
    <dbReference type="NCBI Taxonomy" id="170000"/>
    <lineage>
        <taxon>Eukaryota</taxon>
        <taxon>Fungi</taxon>
        <taxon>Dikarya</taxon>
        <taxon>Basidiomycota</taxon>
        <taxon>Pucciniomycotina</taxon>
        <taxon>Pucciniomycetes</taxon>
        <taxon>Pucciniales</taxon>
        <taxon>Phakopsoraceae</taxon>
        <taxon>Phakopsora</taxon>
    </lineage>
</organism>
<protein>
    <submittedName>
        <fullName evidence="2">Uncharacterized protein</fullName>
    </submittedName>
</protein>
<name>A0AAV0BS53_PHAPC</name>
<dbReference type="AlphaFoldDB" id="A0AAV0BS53"/>
<dbReference type="PANTHER" id="PTHR18444:SF9">
    <property type="entry name" value="UPF0538 PROTEIN C2ORF76"/>
    <property type="match status" value="1"/>
</dbReference>
<evidence type="ECO:0000256" key="1">
    <source>
        <dbReference type="ARBA" id="ARBA00007176"/>
    </source>
</evidence>
<dbReference type="Pfam" id="PF10209">
    <property type="entry name" value="DUF2340"/>
    <property type="match status" value="1"/>
</dbReference>
<gene>
    <name evidence="2" type="ORF">PPACK8108_LOCUS24589</name>
</gene>
<proteinExistence type="inferred from homology"/>
<sequence>MDESLLSNQKKPLTDATLTVRVIKSFTHRNYKNLVLRNLDLENTGVEDLIKICKDKILNGEGWKAYQNVKLADTLKLYTHAHGSKTTNLIINLDHPEWILDNNNNIPLSKLSIEHESELSLFNRQDYESFLLDPQQTW</sequence>
<keyword evidence="3" id="KW-1185">Reference proteome</keyword>
<evidence type="ECO:0000313" key="2">
    <source>
        <dbReference type="EMBL" id="CAH7689502.1"/>
    </source>
</evidence>
<dbReference type="EMBL" id="CALTRL010006080">
    <property type="protein sequence ID" value="CAH7689502.1"/>
    <property type="molecule type" value="Genomic_DNA"/>
</dbReference>
<comment type="caution">
    <text evidence="2">The sequence shown here is derived from an EMBL/GenBank/DDBJ whole genome shotgun (WGS) entry which is preliminary data.</text>
</comment>
<evidence type="ECO:0000313" key="3">
    <source>
        <dbReference type="Proteomes" id="UP001153365"/>
    </source>
</evidence>
<accession>A0AAV0BS53</accession>
<dbReference type="Proteomes" id="UP001153365">
    <property type="component" value="Unassembled WGS sequence"/>
</dbReference>
<dbReference type="InterPro" id="IPR018794">
    <property type="entry name" value="UPF0538"/>
</dbReference>